<feature type="signal peptide" evidence="1">
    <location>
        <begin position="1"/>
        <end position="29"/>
    </location>
</feature>
<dbReference type="Pfam" id="PF13860">
    <property type="entry name" value="FlgD_ig"/>
    <property type="match status" value="1"/>
</dbReference>
<dbReference type="SUPFAM" id="SSF49899">
    <property type="entry name" value="Concanavalin A-like lectins/glucanases"/>
    <property type="match status" value="1"/>
</dbReference>
<organism evidence="3 4">
    <name type="scientific">Eiseniibacteriota bacterium</name>
    <dbReference type="NCBI Taxonomy" id="2212470"/>
    <lineage>
        <taxon>Bacteria</taxon>
        <taxon>Candidatus Eiseniibacteriota</taxon>
    </lineage>
</organism>
<dbReference type="EMBL" id="JACRIW010000020">
    <property type="protein sequence ID" value="MBI5168387.1"/>
    <property type="molecule type" value="Genomic_DNA"/>
</dbReference>
<dbReference type="Gene3D" id="2.60.120.260">
    <property type="entry name" value="Galactose-binding domain-like"/>
    <property type="match status" value="1"/>
</dbReference>
<evidence type="ECO:0000259" key="2">
    <source>
        <dbReference type="Pfam" id="PF13860"/>
    </source>
</evidence>
<reference evidence="3" key="1">
    <citation type="submission" date="2020-07" db="EMBL/GenBank/DDBJ databases">
        <title>Huge and variable diversity of episymbiotic CPR bacteria and DPANN archaea in groundwater ecosystems.</title>
        <authorList>
            <person name="He C.Y."/>
            <person name="Keren R."/>
            <person name="Whittaker M."/>
            <person name="Farag I.F."/>
            <person name="Doudna J."/>
            <person name="Cate J.H.D."/>
            <person name="Banfield J.F."/>
        </authorList>
    </citation>
    <scope>NUCLEOTIDE SEQUENCE</scope>
    <source>
        <strain evidence="3">NC_groundwater_1813_Pr3_B-0.1um_71_17</strain>
    </source>
</reference>
<dbReference type="InterPro" id="IPR013320">
    <property type="entry name" value="ConA-like_dom_sf"/>
</dbReference>
<dbReference type="Gene3D" id="2.60.40.4070">
    <property type="match status" value="1"/>
</dbReference>
<dbReference type="InterPro" id="IPR025965">
    <property type="entry name" value="FlgD/Vpr_Ig-like"/>
</dbReference>
<sequence length="538" mass="57914">MKDAFSRHALALALAGAACVALAPEAARAQCMLANPSFEIAGQSGAVFGGWSQFGSTGSVTTAKHGRVAARVSGPNTGNWDISGYWQAQASVPGDRWKVAGHVRVPSATPLAGNSKAVVNVEWRNSGGALLSYESHDVATSATVRDSFLAFAVTTAAAPANTASARLVLAVLQGPGDPQRDAWYDQVKFEKQTTPSLDALQWGDFSNGRTVSFSGRTWRVKNTGVYGPGPNSFSSATDAVWVDANGRLHLTIKKSGATWYSTEVALDTPLGYGDYLFTTRGDLDTFDPTTVFGLFVWEYGPCWDTAYLWWNPYNEIDVEFSRWGVPAGPNAQFVAQPYDWGGNRNQFAMSFSAGEVTTHAFRWRPDRVEYRSWRGGPNDELPANTVRSWTYTGPHIPRPDQPRVHLNLGQFSGAPAATQEAVLDAFTFRQWPTAFLAADDAPPAAGASLALSVAGRHPARGGATLRLTLAHEDDVRLTLHDVSGRLVRTIAEARMNAGRHEIAWDGRGGDGGRVAPGVYLARLAAGDRFATARVVVLR</sequence>
<proteinExistence type="predicted"/>
<keyword evidence="1" id="KW-0732">Signal</keyword>
<evidence type="ECO:0000256" key="1">
    <source>
        <dbReference type="SAM" id="SignalP"/>
    </source>
</evidence>
<feature type="chain" id="PRO_5037967436" description="FlgD/Vpr Ig-like domain-containing protein" evidence="1">
    <location>
        <begin position="30"/>
        <end position="538"/>
    </location>
</feature>
<name>A0A933W7F7_UNCEI</name>
<evidence type="ECO:0000313" key="3">
    <source>
        <dbReference type="EMBL" id="MBI5168387.1"/>
    </source>
</evidence>
<dbReference type="AlphaFoldDB" id="A0A933W7F7"/>
<evidence type="ECO:0000313" key="4">
    <source>
        <dbReference type="Proteomes" id="UP000696931"/>
    </source>
</evidence>
<accession>A0A933W7F7</accession>
<feature type="domain" description="FlgD/Vpr Ig-like" evidence="2">
    <location>
        <begin position="466"/>
        <end position="525"/>
    </location>
</feature>
<dbReference type="PROSITE" id="PS51257">
    <property type="entry name" value="PROKAR_LIPOPROTEIN"/>
    <property type="match status" value="1"/>
</dbReference>
<dbReference type="Gene3D" id="2.60.120.200">
    <property type="match status" value="1"/>
</dbReference>
<protein>
    <recommendedName>
        <fullName evidence="2">FlgD/Vpr Ig-like domain-containing protein</fullName>
    </recommendedName>
</protein>
<gene>
    <name evidence="3" type="ORF">HZA61_02765</name>
</gene>
<comment type="caution">
    <text evidence="3">The sequence shown here is derived from an EMBL/GenBank/DDBJ whole genome shotgun (WGS) entry which is preliminary data.</text>
</comment>
<dbReference type="Proteomes" id="UP000696931">
    <property type="component" value="Unassembled WGS sequence"/>
</dbReference>